<dbReference type="PROSITE" id="PS50888">
    <property type="entry name" value="BHLH"/>
    <property type="match status" value="1"/>
</dbReference>
<comment type="caution">
    <text evidence="8">The sequence shown here is derived from an EMBL/GenBank/DDBJ whole genome shotgun (WGS) entry which is preliminary data.</text>
</comment>
<dbReference type="InterPro" id="IPR011598">
    <property type="entry name" value="bHLH_dom"/>
</dbReference>
<dbReference type="Pfam" id="PF14215">
    <property type="entry name" value="bHLH-MYC_N"/>
    <property type="match status" value="1"/>
</dbReference>
<evidence type="ECO:0000313" key="9">
    <source>
        <dbReference type="Proteomes" id="UP001454036"/>
    </source>
</evidence>
<dbReference type="GO" id="GO:0003677">
    <property type="term" value="F:DNA binding"/>
    <property type="evidence" value="ECO:0007669"/>
    <property type="project" value="UniProtKB-KW"/>
</dbReference>
<evidence type="ECO:0000256" key="1">
    <source>
        <dbReference type="ARBA" id="ARBA00004123"/>
    </source>
</evidence>
<dbReference type="SUPFAM" id="SSF47459">
    <property type="entry name" value="HLH, helix-loop-helix DNA-binding domain"/>
    <property type="match status" value="1"/>
</dbReference>
<feature type="region of interest" description="Disordered" evidence="6">
    <location>
        <begin position="513"/>
        <end position="551"/>
    </location>
</feature>
<dbReference type="InterPro" id="IPR036638">
    <property type="entry name" value="HLH_DNA-bd_sf"/>
</dbReference>
<evidence type="ECO:0000256" key="6">
    <source>
        <dbReference type="SAM" id="MobiDB-lite"/>
    </source>
</evidence>
<keyword evidence="4" id="KW-0804">Transcription</keyword>
<name>A0AAV3PPW6_LITER</name>
<organism evidence="8 9">
    <name type="scientific">Lithospermum erythrorhizon</name>
    <name type="common">Purple gromwell</name>
    <name type="synonym">Lithospermum officinale var. erythrorhizon</name>
    <dbReference type="NCBI Taxonomy" id="34254"/>
    <lineage>
        <taxon>Eukaryota</taxon>
        <taxon>Viridiplantae</taxon>
        <taxon>Streptophyta</taxon>
        <taxon>Embryophyta</taxon>
        <taxon>Tracheophyta</taxon>
        <taxon>Spermatophyta</taxon>
        <taxon>Magnoliopsida</taxon>
        <taxon>eudicotyledons</taxon>
        <taxon>Gunneridae</taxon>
        <taxon>Pentapetalae</taxon>
        <taxon>asterids</taxon>
        <taxon>lamiids</taxon>
        <taxon>Boraginales</taxon>
        <taxon>Boraginaceae</taxon>
        <taxon>Boraginoideae</taxon>
        <taxon>Lithospermeae</taxon>
        <taxon>Lithospermum</taxon>
    </lineage>
</organism>
<sequence>MKNIQYLGEEMSSPMDGVGCENQERVQINLRKQLALAVRSIRWSYAIFWSISSKNPGVLEWFDGYYNRDIKTRKTVQAGEVNNDEQGLQRSEQLRELYESLLAGESDPQSKRPSAALSPEDLTDAEWYYLVCMSFTFNIGQGDSLPGRTLKKNQTIWISNAHQADNKAFSRSLLAKASKSSLTVVCFPHVGGIVEVGITEQVAEDPNLVQLMKTSVSEISIPFKVMDKSSSHVSENAGNDKDISSSKFDNDTLESHINPPAEVKIKSAVSPDNGSNGYETLKLPEEYYIEGINRVASQVQGDSLMEEDIASHFHNSVNSSDSISQNNGSEERICISNGKNTKSCLHEVQECKQKDMDCLDSQRENIHYHSILSNLLKSSHQLIHGAYFRNHNRDSSFTSWKKNKSICIQKPQTDTPQKLLKKVLLEVAKMHEGTFIRSMKDEKIESVGQQEAIKNEENLGLPEQKHREKMNDRFSILHSLVPTNGKMDKVSVLDGTIEYLMELKRRINELESHKEVNSKTRRKRSDSSERTSDNYGTVKESERRGHTRKTNVCEIDDVKHPSKRSLLGESSSYNISVNMIDKEILIDLKFPSRDGVFLEIMEVLSNFHLGCNAIQSTNNEGVLTVTLQSKPKGLTFPLTAKIKEALQRVLHN</sequence>
<keyword evidence="5" id="KW-0539">Nucleus</keyword>
<dbReference type="GO" id="GO:0005634">
    <property type="term" value="C:nucleus"/>
    <property type="evidence" value="ECO:0007669"/>
    <property type="project" value="UniProtKB-SubCell"/>
</dbReference>
<feature type="compositionally biased region" description="Basic and acidic residues" evidence="6">
    <location>
        <begin position="238"/>
        <end position="254"/>
    </location>
</feature>
<evidence type="ECO:0000256" key="5">
    <source>
        <dbReference type="ARBA" id="ARBA00023242"/>
    </source>
</evidence>
<gene>
    <name evidence="8" type="ORF">LIER_11551</name>
</gene>
<dbReference type="GO" id="GO:0080090">
    <property type="term" value="P:regulation of primary metabolic process"/>
    <property type="evidence" value="ECO:0007669"/>
    <property type="project" value="UniProtKB-ARBA"/>
</dbReference>
<keyword evidence="9" id="KW-1185">Reference proteome</keyword>
<accession>A0AAV3PPW6</accession>
<dbReference type="PANTHER" id="PTHR46266:SF3">
    <property type="entry name" value="TRANSCRIPTION FACTOR EGL1"/>
    <property type="match status" value="1"/>
</dbReference>
<protein>
    <submittedName>
        <fullName evidence="8">DNA-binding transcription factor</fullName>
    </submittedName>
</protein>
<comment type="subcellular location">
    <subcellularLocation>
        <location evidence="1">Nucleus</location>
    </subcellularLocation>
</comment>
<proteinExistence type="predicted"/>
<evidence type="ECO:0000313" key="8">
    <source>
        <dbReference type="EMBL" id="GAA0153270.1"/>
    </source>
</evidence>
<dbReference type="EMBL" id="BAABME010002146">
    <property type="protein sequence ID" value="GAA0153270.1"/>
    <property type="molecule type" value="Genomic_DNA"/>
</dbReference>
<dbReference type="GO" id="GO:0046983">
    <property type="term" value="F:protein dimerization activity"/>
    <property type="evidence" value="ECO:0007669"/>
    <property type="project" value="InterPro"/>
</dbReference>
<evidence type="ECO:0000256" key="3">
    <source>
        <dbReference type="ARBA" id="ARBA00023159"/>
    </source>
</evidence>
<dbReference type="SMART" id="SM00353">
    <property type="entry name" value="HLH"/>
    <property type="match status" value="1"/>
</dbReference>
<feature type="domain" description="BHLH" evidence="7">
    <location>
        <begin position="454"/>
        <end position="503"/>
    </location>
</feature>
<dbReference type="Gene3D" id="4.10.280.10">
    <property type="entry name" value="Helix-loop-helix DNA-binding domain"/>
    <property type="match status" value="1"/>
</dbReference>
<feature type="region of interest" description="Disordered" evidence="6">
    <location>
        <begin position="231"/>
        <end position="277"/>
    </location>
</feature>
<dbReference type="Pfam" id="PF22754">
    <property type="entry name" value="bHLH-TF_ACT-like_plant"/>
    <property type="match status" value="1"/>
</dbReference>
<dbReference type="AlphaFoldDB" id="A0AAV3PPW6"/>
<dbReference type="Pfam" id="PF00010">
    <property type="entry name" value="HLH"/>
    <property type="match status" value="1"/>
</dbReference>
<keyword evidence="8" id="KW-0238">DNA-binding</keyword>
<reference evidence="8 9" key="1">
    <citation type="submission" date="2024-01" db="EMBL/GenBank/DDBJ databases">
        <title>The complete chloroplast genome sequence of Lithospermum erythrorhizon: insights into the phylogenetic relationship among Boraginaceae species and the maternal lineages of purple gromwells.</title>
        <authorList>
            <person name="Okada T."/>
            <person name="Watanabe K."/>
        </authorList>
    </citation>
    <scope>NUCLEOTIDE SEQUENCE [LARGE SCALE GENOMIC DNA]</scope>
</reference>
<evidence type="ECO:0000256" key="4">
    <source>
        <dbReference type="ARBA" id="ARBA00023163"/>
    </source>
</evidence>
<keyword evidence="3" id="KW-0010">Activator</keyword>
<dbReference type="PANTHER" id="PTHR46266">
    <property type="entry name" value="TRANSCRIPTION FACTOR TT8"/>
    <property type="match status" value="1"/>
</dbReference>
<dbReference type="InterPro" id="IPR025610">
    <property type="entry name" value="MYC/MYB_N"/>
</dbReference>
<dbReference type="InterPro" id="IPR054502">
    <property type="entry name" value="bHLH-TF_ACT-like_plant"/>
</dbReference>
<keyword evidence="2" id="KW-0805">Transcription regulation</keyword>
<evidence type="ECO:0000259" key="7">
    <source>
        <dbReference type="PROSITE" id="PS50888"/>
    </source>
</evidence>
<evidence type="ECO:0000256" key="2">
    <source>
        <dbReference type="ARBA" id="ARBA00023015"/>
    </source>
</evidence>
<dbReference type="Proteomes" id="UP001454036">
    <property type="component" value="Unassembled WGS sequence"/>
</dbReference>